<sequence length="152" mass="17456">MKERFTYSTYIRCSPDLLWQALTAREVTRQYWAGTWQECDWSRGSPWRLVAPDGRTADSGEVLEADRPNKLVISWRDELHEELRQEGHSKVSYVLEEIGTSVKLTVIQESEVENSVAIAAMSKGWPHLFASVKSLLETGYPLEETRAWPVDL</sequence>
<evidence type="ECO:0000313" key="4">
    <source>
        <dbReference type="Proteomes" id="UP000231987"/>
    </source>
</evidence>
<dbReference type="InterPro" id="IPR023393">
    <property type="entry name" value="START-like_dom_sf"/>
</dbReference>
<protein>
    <submittedName>
        <fullName evidence="3">ATPase</fullName>
    </submittedName>
</protein>
<comment type="similarity">
    <text evidence="1">Belongs to the AHA1 family.</text>
</comment>
<reference evidence="3 4" key="1">
    <citation type="submission" date="2017-06" db="EMBL/GenBank/DDBJ databases">
        <title>Ensifer strains isolated from leguminous trees and herbs display diverse denitrification phenotypes with some acting as strong N2O sinks.</title>
        <authorList>
            <person name="Woliy K."/>
            <person name="Mania D."/>
            <person name="Bakken L.R."/>
            <person name="Frostegard A."/>
        </authorList>
    </citation>
    <scope>NUCLEOTIDE SEQUENCE [LARGE SCALE GENOMIC DNA]</scope>
    <source>
        <strain evidence="3 4">AC50a</strain>
    </source>
</reference>
<evidence type="ECO:0000313" key="3">
    <source>
        <dbReference type="EMBL" id="PJR13208.1"/>
    </source>
</evidence>
<dbReference type="Gene3D" id="3.30.530.20">
    <property type="match status" value="1"/>
</dbReference>
<dbReference type="RefSeq" id="WP_100673533.1">
    <property type="nucleotide sequence ID" value="NZ_NJGD01000011.1"/>
</dbReference>
<feature type="domain" description="Activator of Hsp90 ATPase homologue 1/2-like C-terminal" evidence="2">
    <location>
        <begin position="13"/>
        <end position="137"/>
    </location>
</feature>
<accession>A0A2J0YY71</accession>
<dbReference type="SUPFAM" id="SSF55961">
    <property type="entry name" value="Bet v1-like"/>
    <property type="match status" value="1"/>
</dbReference>
<evidence type="ECO:0000256" key="1">
    <source>
        <dbReference type="ARBA" id="ARBA00006817"/>
    </source>
</evidence>
<dbReference type="InterPro" id="IPR013538">
    <property type="entry name" value="ASHA1/2-like_C"/>
</dbReference>
<name>A0A2J0YY71_RHIML</name>
<dbReference type="CDD" id="cd08893">
    <property type="entry name" value="SRPBCC_CalC_Aha1-like_GntR-HTH"/>
    <property type="match status" value="1"/>
</dbReference>
<gene>
    <name evidence="3" type="ORF">CEJ86_22705</name>
</gene>
<dbReference type="AlphaFoldDB" id="A0A2J0YY71"/>
<proteinExistence type="inferred from homology"/>
<evidence type="ECO:0000259" key="2">
    <source>
        <dbReference type="Pfam" id="PF08327"/>
    </source>
</evidence>
<dbReference type="Pfam" id="PF08327">
    <property type="entry name" value="AHSA1"/>
    <property type="match status" value="1"/>
</dbReference>
<organism evidence="3 4">
    <name type="scientific">Rhizobium meliloti</name>
    <name type="common">Ensifer meliloti</name>
    <name type="synonym">Sinorhizobium meliloti</name>
    <dbReference type="NCBI Taxonomy" id="382"/>
    <lineage>
        <taxon>Bacteria</taxon>
        <taxon>Pseudomonadati</taxon>
        <taxon>Pseudomonadota</taxon>
        <taxon>Alphaproteobacteria</taxon>
        <taxon>Hyphomicrobiales</taxon>
        <taxon>Rhizobiaceae</taxon>
        <taxon>Sinorhizobium/Ensifer group</taxon>
        <taxon>Sinorhizobium</taxon>
    </lineage>
</organism>
<dbReference type="EMBL" id="NJGD01000011">
    <property type="protein sequence ID" value="PJR13208.1"/>
    <property type="molecule type" value="Genomic_DNA"/>
</dbReference>
<dbReference type="Proteomes" id="UP000231987">
    <property type="component" value="Unassembled WGS sequence"/>
</dbReference>
<comment type="caution">
    <text evidence="3">The sequence shown here is derived from an EMBL/GenBank/DDBJ whole genome shotgun (WGS) entry which is preliminary data.</text>
</comment>